<evidence type="ECO:0000256" key="3">
    <source>
        <dbReference type="ARBA" id="ARBA00022833"/>
    </source>
</evidence>
<dbReference type="STRING" id="67003.A0A1X0P542"/>
<evidence type="ECO:0000256" key="1">
    <source>
        <dbReference type="ARBA" id="ARBA00022723"/>
    </source>
</evidence>
<dbReference type="AlphaFoldDB" id="A0A1X0P542"/>
<dbReference type="Proteomes" id="UP000192257">
    <property type="component" value="Unassembled WGS sequence"/>
</dbReference>
<comment type="caution">
    <text evidence="7">The sequence shown here is derived from an EMBL/GenBank/DDBJ whole genome shotgun (WGS) entry which is preliminary data.</text>
</comment>
<reference evidence="7 8" key="1">
    <citation type="submission" date="2017-03" db="EMBL/GenBank/DDBJ databases">
        <title>An alternative strategy for trypanosome survival in the mammalian bloodstream revealed through genome and transcriptome analysis of the ubiquitous bovine parasite Trypanosoma (Megatrypanum) theileri.</title>
        <authorList>
            <person name="Kelly S."/>
            <person name="Ivens A."/>
            <person name="Mott A."/>
            <person name="O'Neill E."/>
            <person name="Emms D."/>
            <person name="Macleod O."/>
            <person name="Voorheis P."/>
            <person name="Matthews J."/>
            <person name="Matthews K."/>
            <person name="Carrington M."/>
        </authorList>
    </citation>
    <scope>NUCLEOTIDE SEQUENCE [LARGE SCALE GENOMIC DNA]</scope>
    <source>
        <strain evidence="7">Edinburgh</strain>
    </source>
</reference>
<evidence type="ECO:0000256" key="2">
    <source>
        <dbReference type="ARBA" id="ARBA00022771"/>
    </source>
</evidence>
<evidence type="ECO:0000259" key="6">
    <source>
        <dbReference type="PROSITE" id="PS51044"/>
    </source>
</evidence>
<accession>A0A1X0P542</accession>
<dbReference type="GO" id="GO:0016925">
    <property type="term" value="P:protein sumoylation"/>
    <property type="evidence" value="ECO:0007669"/>
    <property type="project" value="TreeGrafter"/>
</dbReference>
<dbReference type="CDD" id="cd16650">
    <property type="entry name" value="SP-RING_PIAS-like"/>
    <property type="match status" value="1"/>
</dbReference>
<dbReference type="Gene3D" id="3.30.40.10">
    <property type="entry name" value="Zinc/RING finger domain, C3HC4 (zinc finger)"/>
    <property type="match status" value="1"/>
</dbReference>
<evidence type="ECO:0000256" key="5">
    <source>
        <dbReference type="SAM" id="MobiDB-lite"/>
    </source>
</evidence>
<dbReference type="Pfam" id="PF02891">
    <property type="entry name" value="zf-MIZ"/>
    <property type="match status" value="1"/>
</dbReference>
<evidence type="ECO:0000313" key="8">
    <source>
        <dbReference type="Proteomes" id="UP000192257"/>
    </source>
</evidence>
<dbReference type="PANTHER" id="PTHR10782">
    <property type="entry name" value="ZINC FINGER MIZ DOMAIN-CONTAINING PROTEIN"/>
    <property type="match status" value="1"/>
</dbReference>
<gene>
    <name evidence="7" type="ORF">TM35_000042780</name>
</gene>
<sequence length="590" mass="66757">MNAPRRGRSRSPDNSAEGPLLRRRISRVSVPFEDSADASERRGGLTQEEWTQLYERVLPNPISKNEFQRVMLEGKLHDHFLAKDLHKLVMELRAILESHGELRMADKLAVKGRKQDLAEAVATSLRLLELKRRHPLSEDILATGGMERVQSPRVMLAANPERITVRPSTSQTLKFCYPTTSYGLLGVSQTQGHRFGTQLTFNDSIRTSVDENINGSSSFLTSVTKDEISLMNESSSPFTRVLNVVSRFQLRFGSIPIMFEIPVQYVDSVVSRRLRVQLAPFRNPAIPTRWPTAKDIAVYVNDQCVTTPWKRSWPERRVEVAKTFLPLDVTQFLNRNSTTQRMQINVFSREFFSQVALMIVQPVSVDEVINNLVKPLSGLQDSRDAAIYELYRTAVEDEDGLMGEVEIDDPVITSKCPILQTRMNIPIRGISCKHLQCFDCQSFLLSCHKGSYWNCPLCDAELRPRDVVVDTVLWRYLQETGNNCPLHLRLMSTRTVENTKSDGGDVIKTKEGSKSVTFSFRWVPNRHTGGANDVLVEDDSDESKEEENNFQPCFQEVLKGQNLGEKEPETAAGNVMHDVQLGTADCPIEL</sequence>
<keyword evidence="3" id="KW-0862">Zinc</keyword>
<dbReference type="RefSeq" id="XP_028886130.1">
    <property type="nucleotide sequence ID" value="XM_029022472.1"/>
</dbReference>
<keyword evidence="2 4" id="KW-0863">Zinc-finger</keyword>
<organism evidence="7 8">
    <name type="scientific">Trypanosoma theileri</name>
    <dbReference type="NCBI Taxonomy" id="67003"/>
    <lineage>
        <taxon>Eukaryota</taxon>
        <taxon>Discoba</taxon>
        <taxon>Euglenozoa</taxon>
        <taxon>Kinetoplastea</taxon>
        <taxon>Metakinetoplastina</taxon>
        <taxon>Trypanosomatida</taxon>
        <taxon>Trypanosomatidae</taxon>
        <taxon>Trypanosoma</taxon>
    </lineage>
</organism>
<dbReference type="SUPFAM" id="SSF57850">
    <property type="entry name" value="RING/U-box"/>
    <property type="match status" value="1"/>
</dbReference>
<dbReference type="VEuPathDB" id="TriTrypDB:TM35_000042780"/>
<dbReference type="GO" id="GO:0008270">
    <property type="term" value="F:zinc ion binding"/>
    <property type="evidence" value="ECO:0007669"/>
    <property type="project" value="UniProtKB-KW"/>
</dbReference>
<dbReference type="PANTHER" id="PTHR10782:SF96">
    <property type="entry name" value="SP-RING-TYPE DOMAIN-CONTAINING PROTEIN"/>
    <property type="match status" value="1"/>
</dbReference>
<dbReference type="GO" id="GO:0061665">
    <property type="term" value="F:SUMO ligase activity"/>
    <property type="evidence" value="ECO:0007669"/>
    <property type="project" value="TreeGrafter"/>
</dbReference>
<proteinExistence type="predicted"/>
<feature type="domain" description="SP-RING-type" evidence="6">
    <location>
        <begin position="396"/>
        <end position="482"/>
    </location>
</feature>
<dbReference type="EMBL" id="NBCO01000004">
    <property type="protein sequence ID" value="ORC92064.1"/>
    <property type="molecule type" value="Genomic_DNA"/>
</dbReference>
<dbReference type="OrthoDB" id="27975at2759"/>
<keyword evidence="1" id="KW-0479">Metal-binding</keyword>
<evidence type="ECO:0000256" key="4">
    <source>
        <dbReference type="PROSITE-ProRule" id="PRU00452"/>
    </source>
</evidence>
<dbReference type="GeneID" id="39982252"/>
<name>A0A1X0P542_9TRYP</name>
<keyword evidence="8" id="KW-1185">Reference proteome</keyword>
<protein>
    <submittedName>
        <fullName evidence="7">Zinc finger protein, predicted</fullName>
    </submittedName>
</protein>
<evidence type="ECO:0000313" key="7">
    <source>
        <dbReference type="EMBL" id="ORC92064.1"/>
    </source>
</evidence>
<feature type="region of interest" description="Disordered" evidence="5">
    <location>
        <begin position="1"/>
        <end position="20"/>
    </location>
</feature>
<dbReference type="PROSITE" id="PS51044">
    <property type="entry name" value="ZF_SP_RING"/>
    <property type="match status" value="1"/>
</dbReference>
<dbReference type="InterPro" id="IPR004181">
    <property type="entry name" value="Znf_MIZ"/>
</dbReference>
<dbReference type="GO" id="GO:0000785">
    <property type="term" value="C:chromatin"/>
    <property type="evidence" value="ECO:0007669"/>
    <property type="project" value="TreeGrafter"/>
</dbReference>
<dbReference type="InterPro" id="IPR013083">
    <property type="entry name" value="Znf_RING/FYVE/PHD"/>
</dbReference>